<comment type="function">
    <text evidence="6">Involved in nucleolar processing of pre-18S ribosomal RNA. Has a role in the nuclear export of 40S pre-ribosomal subunit to the cytoplasm.</text>
</comment>
<evidence type="ECO:0000256" key="3">
    <source>
        <dbReference type="ARBA" id="ARBA00022517"/>
    </source>
</evidence>
<feature type="compositionally biased region" description="Basic and acidic residues" evidence="7">
    <location>
        <begin position="246"/>
        <end position="261"/>
    </location>
</feature>
<dbReference type="EMBL" id="JAWDGP010004466">
    <property type="protein sequence ID" value="KAK3764173.1"/>
    <property type="molecule type" value="Genomic_DNA"/>
</dbReference>
<proteinExistence type="inferred from homology"/>
<feature type="compositionally biased region" description="Basic and acidic residues" evidence="7">
    <location>
        <begin position="1"/>
        <end position="10"/>
    </location>
</feature>
<comment type="similarity">
    <text evidence="2">Belongs to the NOP14 family.</text>
</comment>
<feature type="region of interest" description="Disordered" evidence="7">
    <location>
        <begin position="826"/>
        <end position="852"/>
    </location>
</feature>
<evidence type="ECO:0000256" key="4">
    <source>
        <dbReference type="ARBA" id="ARBA00022552"/>
    </source>
</evidence>
<evidence type="ECO:0000256" key="5">
    <source>
        <dbReference type="ARBA" id="ARBA00023242"/>
    </source>
</evidence>
<dbReference type="GO" id="GO:0032040">
    <property type="term" value="C:small-subunit processome"/>
    <property type="evidence" value="ECO:0007669"/>
    <property type="project" value="InterPro"/>
</dbReference>
<evidence type="ECO:0000256" key="2">
    <source>
        <dbReference type="ARBA" id="ARBA00007466"/>
    </source>
</evidence>
<feature type="compositionally biased region" description="Acidic residues" evidence="7">
    <location>
        <begin position="362"/>
        <end position="373"/>
    </location>
</feature>
<accession>A0AAE1DCA6</accession>
<feature type="region of interest" description="Disordered" evidence="7">
    <location>
        <begin position="242"/>
        <end position="261"/>
    </location>
</feature>
<keyword evidence="5" id="KW-0539">Nucleus</keyword>
<comment type="caution">
    <text evidence="8">The sequence shown here is derived from an EMBL/GenBank/DDBJ whole genome shotgun (WGS) entry which is preliminary data.</text>
</comment>
<dbReference type="AlphaFoldDB" id="A0AAE1DCA6"/>
<comment type="subcellular location">
    <subcellularLocation>
        <location evidence="1">Nucleus</location>
        <location evidence="1">Nucleolus</location>
    </subcellularLocation>
</comment>
<dbReference type="GO" id="GO:0030692">
    <property type="term" value="C:Noc4p-Nop14p complex"/>
    <property type="evidence" value="ECO:0007669"/>
    <property type="project" value="TreeGrafter"/>
</dbReference>
<feature type="region of interest" description="Disordered" evidence="7">
    <location>
        <begin position="269"/>
        <end position="288"/>
    </location>
</feature>
<keyword evidence="4" id="KW-0698">rRNA processing</keyword>
<protein>
    <recommendedName>
        <fullName evidence="10">Nucleolar protein 14</fullName>
    </recommendedName>
</protein>
<evidence type="ECO:0000313" key="8">
    <source>
        <dbReference type="EMBL" id="KAK3764173.1"/>
    </source>
</evidence>
<evidence type="ECO:0000313" key="9">
    <source>
        <dbReference type="Proteomes" id="UP001283361"/>
    </source>
</evidence>
<evidence type="ECO:0000256" key="7">
    <source>
        <dbReference type="SAM" id="MobiDB-lite"/>
    </source>
</evidence>
<keyword evidence="3" id="KW-0690">Ribosome biogenesis</keyword>
<name>A0AAE1DCA6_9GAST</name>
<feature type="region of interest" description="Disordered" evidence="7">
    <location>
        <begin position="301"/>
        <end position="414"/>
    </location>
</feature>
<dbReference type="GO" id="GO:0030490">
    <property type="term" value="P:maturation of SSU-rRNA"/>
    <property type="evidence" value="ECO:0007669"/>
    <property type="project" value="TreeGrafter"/>
</dbReference>
<dbReference type="InterPro" id="IPR007276">
    <property type="entry name" value="Nop14"/>
</dbReference>
<feature type="compositionally biased region" description="Basic and acidic residues" evidence="7">
    <location>
        <begin position="402"/>
        <end position="414"/>
    </location>
</feature>
<feature type="compositionally biased region" description="Basic and acidic residues" evidence="7">
    <location>
        <begin position="273"/>
        <end position="287"/>
    </location>
</feature>
<evidence type="ECO:0008006" key="10">
    <source>
        <dbReference type="Google" id="ProtNLM"/>
    </source>
</evidence>
<evidence type="ECO:0000256" key="1">
    <source>
        <dbReference type="ARBA" id="ARBA00004604"/>
    </source>
</evidence>
<feature type="region of interest" description="Disordered" evidence="7">
    <location>
        <begin position="1"/>
        <end position="25"/>
    </location>
</feature>
<evidence type="ECO:0000256" key="6">
    <source>
        <dbReference type="ARBA" id="ARBA00024695"/>
    </source>
</evidence>
<dbReference type="Pfam" id="PF04147">
    <property type="entry name" value="Nop14"/>
    <property type="match status" value="1"/>
</dbReference>
<organism evidence="8 9">
    <name type="scientific">Elysia crispata</name>
    <name type="common">lettuce slug</name>
    <dbReference type="NCBI Taxonomy" id="231223"/>
    <lineage>
        <taxon>Eukaryota</taxon>
        <taxon>Metazoa</taxon>
        <taxon>Spiralia</taxon>
        <taxon>Lophotrochozoa</taxon>
        <taxon>Mollusca</taxon>
        <taxon>Gastropoda</taxon>
        <taxon>Heterobranchia</taxon>
        <taxon>Euthyneura</taxon>
        <taxon>Panpulmonata</taxon>
        <taxon>Sacoglossa</taxon>
        <taxon>Placobranchoidea</taxon>
        <taxon>Plakobranchidae</taxon>
        <taxon>Elysia</taxon>
    </lineage>
</organism>
<dbReference type="PANTHER" id="PTHR23183:SF0">
    <property type="entry name" value="NUCLEOLAR PROTEIN 14"/>
    <property type="match status" value="1"/>
</dbReference>
<dbReference type="Proteomes" id="UP001283361">
    <property type="component" value="Unassembled WGS sequence"/>
</dbReference>
<keyword evidence="9" id="KW-1185">Reference proteome</keyword>
<sequence>MGKKGLSDKVRAKRKETSKHVPNPFEVKVNKVKNVVVNKKLQSWEKGLPGISRSKAVKKRKDTLLRELHHSKKSNFLLDKRFGEGDSSLTADEKMVQRFALEKKKQLQGKDFNLDDNEETLTHYGQSLAENLQDTVHSESDDDDEQAVKAVTGDLQFGGLTTNESNVSWKDKMKDIIADSKKQKYERQAQKEKVVETTSELDTIWKTVVPSFERLMQRDPPSRKPSNYMMLFHNLVMEQKSAGASDKLKTDEEKAKEEAEKLQVLEAQRLSRMKGDTNETKLKHVSADDLNDGFALEPQKHRVSFSNLSNTNEEEGLEDEENEDGDQDKEDESGAEESGEEEDEDNSDDEDEEVSDNFSDLASDENEEDDDEEHGSGERLKGSDKKVSSSGNKEATIKPILKKHETKPLDKKISGKKNSELPFVYSAPGSYEEFAALLHGHSSEEQSIILSRLRKCHHPSLAEGNKDKLENIFKYLMQYFGKLTSSESIDSMLIKSVTSHLWEMSQMFPAAAASYLQEWLLDQQKQCANSVQHRKNAMSTCVHLHTMLHLSLIEGTFPTSDYRHPVTTPALCFLSQILSECCVKSMRDCVIGLFLSAQAIQFVGLSKRYIPELVTFLHGLLVLGADENEASGVKTFPPLKANNKRHDLLQVQNKCDVSGEWSITEMRLNDSLDLETDNYRCGAIAKTVDILQKCIDLWEDLPDVAAAMKPLKEPLSILPVQNYPESLKASIHHLKMKIRETDAKKLQVMQLPAKKPEPLKLFEPKVEEFWSGKKKKGGPNRELNERQRLSHKIKREMKAAVREIKRDNEVLATHQLEVITRKDAERKRKTKDLMNSLANQEGDYKAIKRAKH</sequence>
<feature type="compositionally biased region" description="Basic and acidic residues" evidence="7">
    <location>
        <begin position="374"/>
        <end position="387"/>
    </location>
</feature>
<dbReference type="PANTHER" id="PTHR23183">
    <property type="entry name" value="NOP14"/>
    <property type="match status" value="1"/>
</dbReference>
<feature type="compositionally biased region" description="Acidic residues" evidence="7">
    <location>
        <begin position="312"/>
        <end position="355"/>
    </location>
</feature>
<gene>
    <name evidence="8" type="ORF">RRG08_044102</name>
</gene>
<reference evidence="8" key="1">
    <citation type="journal article" date="2023" name="G3 (Bethesda)">
        <title>A reference genome for the long-term kleptoplast-retaining sea slug Elysia crispata morphotype clarki.</title>
        <authorList>
            <person name="Eastman K.E."/>
            <person name="Pendleton A.L."/>
            <person name="Shaikh M.A."/>
            <person name="Suttiyut T."/>
            <person name="Ogas R."/>
            <person name="Tomko P."/>
            <person name="Gavelis G."/>
            <person name="Widhalm J.R."/>
            <person name="Wisecaver J.H."/>
        </authorList>
    </citation>
    <scope>NUCLEOTIDE SEQUENCE</scope>
    <source>
        <strain evidence="8">ECLA1</strain>
    </source>
</reference>